<keyword evidence="1 3" id="KW-0479">Metal-binding</keyword>
<dbReference type="STRING" id="218851.A0A2G5EAF8"/>
<organism evidence="5 6">
    <name type="scientific">Aquilegia coerulea</name>
    <name type="common">Rocky mountain columbine</name>
    <dbReference type="NCBI Taxonomy" id="218851"/>
    <lineage>
        <taxon>Eukaryota</taxon>
        <taxon>Viridiplantae</taxon>
        <taxon>Streptophyta</taxon>
        <taxon>Embryophyta</taxon>
        <taxon>Tracheophyta</taxon>
        <taxon>Spermatophyta</taxon>
        <taxon>Magnoliopsida</taxon>
        <taxon>Ranunculales</taxon>
        <taxon>Ranunculaceae</taxon>
        <taxon>Thalictroideae</taxon>
        <taxon>Aquilegia</taxon>
    </lineage>
</organism>
<dbReference type="AlphaFoldDB" id="A0A2G5EAF8"/>
<dbReference type="GO" id="GO:0020037">
    <property type="term" value="F:heme binding"/>
    <property type="evidence" value="ECO:0007669"/>
    <property type="project" value="InterPro"/>
</dbReference>
<evidence type="ECO:0000256" key="4">
    <source>
        <dbReference type="RuleBase" id="RU000461"/>
    </source>
</evidence>
<dbReference type="PRINTS" id="PR00463">
    <property type="entry name" value="EP450I"/>
</dbReference>
<evidence type="ECO:0000256" key="2">
    <source>
        <dbReference type="ARBA" id="ARBA00023004"/>
    </source>
</evidence>
<dbReference type="Gene3D" id="1.10.630.10">
    <property type="entry name" value="Cytochrome P450"/>
    <property type="match status" value="1"/>
</dbReference>
<dbReference type="GO" id="GO:0005506">
    <property type="term" value="F:iron ion binding"/>
    <property type="evidence" value="ECO:0007669"/>
    <property type="project" value="InterPro"/>
</dbReference>
<dbReference type="SUPFAM" id="SSF48264">
    <property type="entry name" value="Cytochrome P450"/>
    <property type="match status" value="1"/>
</dbReference>
<dbReference type="FunCoup" id="A0A2G5EAF8">
    <property type="interactions" value="154"/>
</dbReference>
<dbReference type="PANTHER" id="PTHR24286:SF189">
    <property type="entry name" value="CYTOCHROME P450, FAMILY 722, SUBFAMILY A, POLYPEPTIDE 1"/>
    <property type="match status" value="1"/>
</dbReference>
<dbReference type="GO" id="GO:0016705">
    <property type="term" value="F:oxidoreductase activity, acting on paired donors, with incorporation or reduction of molecular oxygen"/>
    <property type="evidence" value="ECO:0007669"/>
    <property type="project" value="InterPro"/>
</dbReference>
<dbReference type="CDD" id="cd11043">
    <property type="entry name" value="CYP90-like"/>
    <property type="match status" value="1"/>
</dbReference>
<proteinExistence type="inferred from homology"/>
<feature type="binding site" description="axial binding residue" evidence="3">
    <location>
        <position position="409"/>
    </location>
    <ligand>
        <name>heme</name>
        <dbReference type="ChEBI" id="CHEBI:30413"/>
    </ligand>
    <ligandPart>
        <name>Fe</name>
        <dbReference type="ChEBI" id="CHEBI:18248"/>
    </ligandPart>
</feature>
<dbReference type="GO" id="GO:0016125">
    <property type="term" value="P:sterol metabolic process"/>
    <property type="evidence" value="ECO:0007669"/>
    <property type="project" value="TreeGrafter"/>
</dbReference>
<dbReference type="InParanoid" id="A0A2G5EAF8"/>
<dbReference type="InterPro" id="IPR001128">
    <property type="entry name" value="Cyt_P450"/>
</dbReference>
<dbReference type="GO" id="GO:0044550">
    <property type="term" value="P:secondary metabolite biosynthetic process"/>
    <property type="evidence" value="ECO:0007669"/>
    <property type="project" value="UniProtKB-ARBA"/>
</dbReference>
<evidence type="ECO:0000313" key="5">
    <source>
        <dbReference type="EMBL" id="PIA52744.1"/>
    </source>
</evidence>
<dbReference type="InterPro" id="IPR017972">
    <property type="entry name" value="Cyt_P450_CS"/>
</dbReference>
<accession>A0A2G5EAF8</accession>
<evidence type="ECO:0000256" key="1">
    <source>
        <dbReference type="ARBA" id="ARBA00022723"/>
    </source>
</evidence>
<dbReference type="GO" id="GO:0016132">
    <property type="term" value="P:brassinosteroid biosynthetic process"/>
    <property type="evidence" value="ECO:0007669"/>
    <property type="project" value="TreeGrafter"/>
</dbReference>
<evidence type="ECO:0000256" key="3">
    <source>
        <dbReference type="PIRSR" id="PIRSR602401-1"/>
    </source>
</evidence>
<comment type="similarity">
    <text evidence="4">Belongs to the cytochrome P450 family.</text>
</comment>
<gene>
    <name evidence="5" type="ORF">AQUCO_01000544v1</name>
</gene>
<keyword evidence="3 4" id="KW-0349">Heme</keyword>
<dbReference type="PANTHER" id="PTHR24286">
    <property type="entry name" value="CYTOCHROME P450 26"/>
    <property type="match status" value="1"/>
</dbReference>
<name>A0A2G5EAF8_AQUCA</name>
<dbReference type="PRINTS" id="PR00385">
    <property type="entry name" value="P450"/>
</dbReference>
<dbReference type="InterPro" id="IPR002401">
    <property type="entry name" value="Cyt_P450_E_grp-I"/>
</dbReference>
<dbReference type="PROSITE" id="PS00086">
    <property type="entry name" value="CYTOCHROME_P450"/>
    <property type="match status" value="1"/>
</dbReference>
<dbReference type="OrthoDB" id="2789670at2759"/>
<keyword evidence="6" id="KW-1185">Reference proteome</keyword>
<comment type="cofactor">
    <cofactor evidence="3">
        <name>heme</name>
        <dbReference type="ChEBI" id="CHEBI:30413"/>
    </cofactor>
</comment>
<protein>
    <submittedName>
        <fullName evidence="5">Uncharacterized protein</fullName>
    </submittedName>
</protein>
<reference evidence="5 6" key="1">
    <citation type="submission" date="2017-09" db="EMBL/GenBank/DDBJ databases">
        <title>WGS assembly of Aquilegia coerulea Goldsmith.</title>
        <authorList>
            <person name="Hodges S."/>
            <person name="Kramer E."/>
            <person name="Nordborg M."/>
            <person name="Tomkins J."/>
            <person name="Borevitz J."/>
            <person name="Derieg N."/>
            <person name="Yan J."/>
            <person name="Mihaltcheva S."/>
            <person name="Hayes R.D."/>
            <person name="Rokhsar D."/>
        </authorList>
    </citation>
    <scope>NUCLEOTIDE SEQUENCE [LARGE SCALE GENOMIC DNA]</scope>
    <source>
        <strain evidence="6">cv. Goldsmith</strain>
    </source>
</reference>
<sequence>KPTAKIPPGSLGLPLIGETLEFFAANNSNKGIYHFVQTRRLRYGNCFKTRILGEIHVFVSGTKSAKAVLGNDFGNFTKRYVRSMAELVGDQSLLCVSQQQHQLIRNQLSHLVSTESISNFIKHFDQMVVNTLTNWKHRDVVIVLQDALKITFNGMCKLLMSLEDSDELEKLQDDVAQICEAMLAFPLKLPGSRFYKGLKARRRVIDTLQRLMNTRRQGLEKYDFLQSLLEENKSPCHDAPMLTDTQIQENVLTLIIAGQVTTASAMTWMVKYLDENQEIQDTLRARFLTVLCIRQMFILQHQQQKLSFKIPPGSSLTLEDLNEMPYAYKVVKESLRLASIVAWFPRIALKDCEVEGFKIKKGWIVNIDARAIHLDPILYHDPTKFNPCRFDDELKPYSFLAFGTGARTCLGMNLAKAMITVFLHRLITTYRWKVIDSDTNLEKRALFARLKSGCPVSVMPLAPK</sequence>
<keyword evidence="4" id="KW-0503">Monooxygenase</keyword>
<evidence type="ECO:0000313" key="6">
    <source>
        <dbReference type="Proteomes" id="UP000230069"/>
    </source>
</evidence>
<dbReference type="EMBL" id="KZ305027">
    <property type="protein sequence ID" value="PIA52744.1"/>
    <property type="molecule type" value="Genomic_DNA"/>
</dbReference>
<keyword evidence="4" id="KW-0560">Oxidoreductase</keyword>
<dbReference type="GO" id="GO:0004497">
    <property type="term" value="F:monooxygenase activity"/>
    <property type="evidence" value="ECO:0007669"/>
    <property type="project" value="UniProtKB-KW"/>
</dbReference>
<dbReference type="Proteomes" id="UP000230069">
    <property type="component" value="Unassembled WGS sequence"/>
</dbReference>
<keyword evidence="2 3" id="KW-0408">Iron</keyword>
<dbReference type="GO" id="GO:0010268">
    <property type="term" value="P:brassinosteroid homeostasis"/>
    <property type="evidence" value="ECO:0007669"/>
    <property type="project" value="TreeGrafter"/>
</dbReference>
<feature type="non-terminal residue" evidence="5">
    <location>
        <position position="1"/>
    </location>
</feature>
<dbReference type="Pfam" id="PF00067">
    <property type="entry name" value="p450"/>
    <property type="match status" value="1"/>
</dbReference>
<dbReference type="InterPro" id="IPR036396">
    <property type="entry name" value="Cyt_P450_sf"/>
</dbReference>